<dbReference type="GO" id="GO:0005886">
    <property type="term" value="C:plasma membrane"/>
    <property type="evidence" value="ECO:0007669"/>
    <property type="project" value="TreeGrafter"/>
</dbReference>
<keyword evidence="7" id="KW-1133">Transmembrane helix</keyword>
<dbReference type="InterPro" id="IPR017560">
    <property type="entry name" value="Cyt_c_biogenesis_CcmI"/>
</dbReference>
<proteinExistence type="predicted"/>
<evidence type="ECO:0000256" key="1">
    <source>
        <dbReference type="ARBA" id="ARBA00004196"/>
    </source>
</evidence>
<comment type="subcellular location">
    <subcellularLocation>
        <location evidence="1">Cell envelope</location>
    </subcellularLocation>
</comment>
<feature type="compositionally biased region" description="Polar residues" evidence="6">
    <location>
        <begin position="298"/>
        <end position="311"/>
    </location>
</feature>
<evidence type="ECO:0000256" key="3">
    <source>
        <dbReference type="ARBA" id="ARBA00022748"/>
    </source>
</evidence>
<accession>A0A0H4I276</accession>
<keyword evidence="4 5" id="KW-0802">TPR repeat</keyword>
<keyword evidence="3" id="KW-0201">Cytochrome c-type biogenesis</keyword>
<keyword evidence="11" id="KW-1185">Reference proteome</keyword>
<dbReference type="GO" id="GO:0017004">
    <property type="term" value="P:cytochrome complex assembly"/>
    <property type="evidence" value="ECO:0007669"/>
    <property type="project" value="UniProtKB-KW"/>
</dbReference>
<dbReference type="InterPro" id="IPR056412">
    <property type="entry name" value="Ig_CycH"/>
</dbReference>
<evidence type="ECO:0000259" key="8">
    <source>
        <dbReference type="Pfam" id="PF23892"/>
    </source>
</evidence>
<dbReference type="InterPro" id="IPR019734">
    <property type="entry name" value="TPR_rpt"/>
</dbReference>
<dbReference type="PANTHER" id="PTHR47870">
    <property type="entry name" value="CYTOCHROME C-TYPE BIOGENESIS PROTEIN CCMH"/>
    <property type="match status" value="1"/>
</dbReference>
<feature type="domain" description="Cytochrome c-type biogenesis protein H TPR" evidence="9">
    <location>
        <begin position="141"/>
        <end position="277"/>
    </location>
</feature>
<reference evidence="10 11" key="1">
    <citation type="submission" date="2015-05" db="EMBL/GenBank/DDBJ databases">
        <title>Complete genome of Marinobacter psychrophilus strain 20041T isolated from sea-ice of the Canadian Basin.</title>
        <authorList>
            <person name="Song L."/>
            <person name="Ren L."/>
            <person name="Yu Y."/>
            <person name="Wang X."/>
        </authorList>
    </citation>
    <scope>NUCLEOTIDE SEQUENCE [LARGE SCALE GENOMIC DNA]</scope>
    <source>
        <strain evidence="10 11">20041</strain>
    </source>
</reference>
<dbReference type="GO" id="GO:0030313">
    <property type="term" value="C:cell envelope"/>
    <property type="evidence" value="ECO:0007669"/>
    <property type="project" value="UniProtKB-SubCell"/>
</dbReference>
<name>A0A0H4I276_9GAMM</name>
<dbReference type="AlphaFoldDB" id="A0A0H4I276"/>
<keyword evidence="7" id="KW-0812">Transmembrane</keyword>
<dbReference type="Proteomes" id="UP000036406">
    <property type="component" value="Chromosome"/>
</dbReference>
<gene>
    <name evidence="10" type="ORF">ABA45_05380</name>
</gene>
<organism evidence="10 11">
    <name type="scientific">Marinobacter psychrophilus</name>
    <dbReference type="NCBI Taxonomy" id="330734"/>
    <lineage>
        <taxon>Bacteria</taxon>
        <taxon>Pseudomonadati</taxon>
        <taxon>Pseudomonadota</taxon>
        <taxon>Gammaproteobacteria</taxon>
        <taxon>Pseudomonadales</taxon>
        <taxon>Marinobacteraceae</taxon>
        <taxon>Marinobacter</taxon>
    </lineage>
</organism>
<feature type="region of interest" description="Disordered" evidence="6">
    <location>
        <begin position="297"/>
        <end position="318"/>
    </location>
</feature>
<evidence type="ECO:0000256" key="2">
    <source>
        <dbReference type="ARBA" id="ARBA00022737"/>
    </source>
</evidence>
<dbReference type="InterPro" id="IPR011990">
    <property type="entry name" value="TPR-like_helical_dom_sf"/>
</dbReference>
<evidence type="ECO:0000256" key="6">
    <source>
        <dbReference type="SAM" id="MobiDB-lite"/>
    </source>
</evidence>
<feature type="domain" description="Cytochrome c-type biogenesis protein H Ig-like" evidence="8">
    <location>
        <begin position="322"/>
        <end position="433"/>
    </location>
</feature>
<dbReference type="NCBIfam" id="TIGR03142">
    <property type="entry name" value="cytochro_ccmI"/>
    <property type="match status" value="1"/>
</dbReference>
<dbReference type="KEGG" id="mpq:ABA45_05380"/>
<feature type="transmembrane region" description="Helical" evidence="7">
    <location>
        <begin position="6"/>
        <end position="25"/>
    </location>
</feature>
<dbReference type="STRING" id="330734.ABA45_05380"/>
<dbReference type="SUPFAM" id="SSF48452">
    <property type="entry name" value="TPR-like"/>
    <property type="match status" value="1"/>
</dbReference>
<evidence type="ECO:0000259" key="9">
    <source>
        <dbReference type="Pfam" id="PF23914"/>
    </source>
</evidence>
<dbReference type="Pfam" id="PF23892">
    <property type="entry name" value="Ig_CycH"/>
    <property type="match status" value="1"/>
</dbReference>
<dbReference type="InterPro" id="IPR056413">
    <property type="entry name" value="TPR_CcmH_CycH"/>
</dbReference>
<dbReference type="PATRIC" id="fig|330734.3.peg.1138"/>
<dbReference type="EMBL" id="CP011494">
    <property type="protein sequence ID" value="AKO51923.1"/>
    <property type="molecule type" value="Genomic_DNA"/>
</dbReference>
<dbReference type="Pfam" id="PF23914">
    <property type="entry name" value="TPR_CcmH_CycH"/>
    <property type="match status" value="1"/>
</dbReference>
<dbReference type="SMART" id="SM00028">
    <property type="entry name" value="TPR"/>
    <property type="match status" value="2"/>
</dbReference>
<dbReference type="PANTHER" id="PTHR47870:SF4">
    <property type="entry name" value="CYTOCHROME C-TYPE BIOGENESIS PROTEIN CYCH"/>
    <property type="match status" value="1"/>
</dbReference>
<dbReference type="PROSITE" id="PS50005">
    <property type="entry name" value="TPR"/>
    <property type="match status" value="1"/>
</dbReference>
<evidence type="ECO:0000313" key="11">
    <source>
        <dbReference type="Proteomes" id="UP000036406"/>
    </source>
</evidence>
<evidence type="ECO:0000256" key="7">
    <source>
        <dbReference type="SAM" id="Phobius"/>
    </source>
</evidence>
<feature type="transmembrane region" description="Helical" evidence="7">
    <location>
        <begin position="97"/>
        <end position="116"/>
    </location>
</feature>
<evidence type="ECO:0000256" key="4">
    <source>
        <dbReference type="ARBA" id="ARBA00022803"/>
    </source>
</evidence>
<keyword evidence="7" id="KW-0472">Membrane</keyword>
<protein>
    <submittedName>
        <fullName evidence="10">Uncharacterized protein</fullName>
    </submittedName>
</protein>
<keyword evidence="2" id="KW-0677">Repeat</keyword>
<sequence>MSNMFWIAASLLIMLALAFVLYPVFFHRSGRSQQLDQRNQNLLAYRSRMQELDAEYEAGVLDKENYEQLKTELGGSMLDDIPENEAPVASTPGRKTGMAVALLSILAIPALTLVLYERWGAMDEVEQFITMEQLGGGDDAGREQQMASLAAQLQAKLEASPDNPDGWAMLGQTYMRMEKYLQAAQAFQQLEQSVGRAGGDDPSRALALGLAGQAMFFQYQGAMNAEVQQVITSALELDPNEVNALGLLGISAFGQENYREAIGFWQRIVQVAPDHPQRDSIEGGILEAYNRLGETPPESLQASIQASSQPPAQAMKSDGPAVTVSVSLDETFWNDVPADTTLFVFARQANVNSGAPLAVARFTAADMPLEIRLDDSMAMSPQNTISSVETVMVTARLSPSSSVMASAGDWQGSLAAPATVAAGEQTPLTLVIDSLLIE</sequence>
<dbReference type="Gene3D" id="1.25.40.10">
    <property type="entry name" value="Tetratricopeptide repeat domain"/>
    <property type="match status" value="1"/>
</dbReference>
<feature type="repeat" description="TPR" evidence="5">
    <location>
        <begin position="242"/>
        <end position="275"/>
    </location>
</feature>
<evidence type="ECO:0000313" key="10">
    <source>
        <dbReference type="EMBL" id="AKO51923.1"/>
    </source>
</evidence>
<evidence type="ECO:0000256" key="5">
    <source>
        <dbReference type="PROSITE-ProRule" id="PRU00339"/>
    </source>
</evidence>
<dbReference type="InterPro" id="IPR051263">
    <property type="entry name" value="C-type_cytochrome_biogenesis"/>
</dbReference>
<dbReference type="RefSeq" id="WP_048384625.1">
    <property type="nucleotide sequence ID" value="NZ_CP011494.1"/>
</dbReference>